<organism evidence="5">
    <name type="scientific">Salmonella enterica</name>
    <name type="common">Salmonella choleraesuis</name>
    <dbReference type="NCBI Taxonomy" id="28901"/>
    <lineage>
        <taxon>Bacteria</taxon>
        <taxon>Pseudomonadati</taxon>
        <taxon>Pseudomonadota</taxon>
        <taxon>Gammaproteobacteria</taxon>
        <taxon>Enterobacterales</taxon>
        <taxon>Enterobacteriaceae</taxon>
        <taxon>Salmonella</taxon>
    </lineage>
</organism>
<evidence type="ECO:0000256" key="1">
    <source>
        <dbReference type="SAM" id="Phobius"/>
    </source>
</evidence>
<name>A0A344S700_SALER</name>
<keyword evidence="1" id="KW-0472">Membrane</keyword>
<keyword evidence="1" id="KW-1133">Transmembrane helix</keyword>
<dbReference type="EMBL" id="CP030219">
    <property type="protein sequence ID" value="AXD70639.1"/>
    <property type="molecule type" value="Genomic_DNA"/>
</dbReference>
<dbReference type="EMBL" id="RWAH01000001">
    <property type="protein sequence ID" value="MMS75223.1"/>
    <property type="molecule type" value="Genomic_DNA"/>
</dbReference>
<proteinExistence type="predicted"/>
<dbReference type="EMBL" id="RVIJ01000005">
    <property type="protein sequence ID" value="MLW00262.1"/>
    <property type="molecule type" value="Genomic_DNA"/>
</dbReference>
<dbReference type="Proteomes" id="UP000885283">
    <property type="component" value="Unassembled WGS sequence"/>
</dbReference>
<reference evidence="3" key="2">
    <citation type="submission" date="2018-08" db="EMBL/GenBank/DDBJ databases">
        <authorList>
            <consortium name="GenomeTrakr network: Whole genome sequencing for foodborne pathogen traceback"/>
        </authorList>
    </citation>
    <scope>NUCLEOTIDE SEQUENCE [LARGE SCALE GENOMIC DNA]</scope>
    <source>
        <strain evidence="4">FLUFL-1338</strain>
        <strain evidence="3">FLUFL-367</strain>
    </source>
</reference>
<feature type="transmembrane region" description="Helical" evidence="1">
    <location>
        <begin position="6"/>
        <end position="29"/>
    </location>
</feature>
<evidence type="ECO:0000313" key="2">
    <source>
        <dbReference type="EMBL" id="AXD70639.1"/>
    </source>
</evidence>
<dbReference type="EMBL" id="RSMR01000004">
    <property type="protein sequence ID" value="MIK91276.1"/>
    <property type="molecule type" value="Genomic_DNA"/>
</dbReference>
<dbReference type="AlphaFoldDB" id="A0A344S700"/>
<reference evidence="5" key="3">
    <citation type="submission" date="2018-10" db="EMBL/GenBank/DDBJ databases">
        <authorList>
            <consortium name="PulseNet: The National Subtyping Network for Foodborne Disease Surveillance"/>
            <person name="Tarr C.L."/>
            <person name="Trees E."/>
            <person name="Katz L.S."/>
            <person name="Carleton-Romer H.A."/>
            <person name="Stroika S."/>
            <person name="Kucerova Z."/>
            <person name="Roache K.F."/>
            <person name="Sabol A.L."/>
            <person name="Besser J."/>
            <person name="Gerner-Smidt P."/>
        </authorList>
    </citation>
    <scope>NUCLEOTIDE SEQUENCE [LARGE SCALE GENOMIC DNA]</scope>
    <source>
        <strain evidence="5">PNUSAS038541</strain>
        <strain evidence="6">PNUSAS052121</strain>
    </source>
</reference>
<gene>
    <name evidence="2" type="ORF">CHC34_06440</name>
    <name evidence="6" type="ORF">D9O31_01035</name>
    <name evidence="5" type="ORF">EAK82_08280</name>
    <name evidence="4" type="ORF">KO51_06700</name>
    <name evidence="3" type="ORF">NL99_02385</name>
</gene>
<protein>
    <submittedName>
        <fullName evidence="5">Uncharacterized protein</fullName>
    </submittedName>
</protein>
<sequence length="66" mass="7433">MLSPLILSSVWVLSLIHFILQAAFVLTAFTHPSHVLMYAPGIRVLGLQQPAQALFKTLKRFVMQLE</sequence>
<evidence type="ECO:0000313" key="5">
    <source>
        <dbReference type="EMBL" id="MLW00262.1"/>
    </source>
</evidence>
<accession>A0A344S700</accession>
<evidence type="ECO:0000313" key="4">
    <source>
        <dbReference type="EMBL" id="MIK91276.1"/>
    </source>
</evidence>
<dbReference type="EMBL" id="AAACVH010000002">
    <property type="protein sequence ID" value="EAA8663956.1"/>
    <property type="molecule type" value="Genomic_DNA"/>
</dbReference>
<evidence type="ECO:0000313" key="7">
    <source>
        <dbReference type="Proteomes" id="UP000251994"/>
    </source>
</evidence>
<dbReference type="Proteomes" id="UP000251994">
    <property type="component" value="Chromosome"/>
</dbReference>
<evidence type="ECO:0000313" key="6">
    <source>
        <dbReference type="EMBL" id="MMS75223.1"/>
    </source>
</evidence>
<keyword evidence="1" id="KW-0812">Transmembrane</keyword>
<dbReference type="Proteomes" id="UP000885392">
    <property type="component" value="Unassembled WGS sequence"/>
</dbReference>
<evidence type="ECO:0000313" key="3">
    <source>
        <dbReference type="EMBL" id="EAA8663956.1"/>
    </source>
</evidence>
<reference evidence="2 7" key="1">
    <citation type="submission" date="2018-06" db="EMBL/GenBank/DDBJ databases">
        <title>Completed Genome Sequences of 32 Strains from Various Serotypes of Salmonella enterica.</title>
        <authorList>
            <person name="Nash J.H.E."/>
            <person name="Robertson J."/>
            <person name="Bessonov K."/>
        </authorList>
    </citation>
    <scope>NUCLEOTIDE SEQUENCE [LARGE SCALE GENOMIC DNA]</scope>
    <source>
        <strain evidence="2 7">SA20021456</strain>
    </source>
</reference>
<dbReference type="Proteomes" id="UP000839834">
    <property type="component" value="Unassembled WGS sequence"/>
</dbReference>
<dbReference type="Proteomes" id="UP000839526">
    <property type="component" value="Unassembled WGS sequence"/>
</dbReference>